<accession>A0A1H3SH19</accession>
<evidence type="ECO:0000313" key="1">
    <source>
        <dbReference type="EMBL" id="SDZ37224.1"/>
    </source>
</evidence>
<protein>
    <submittedName>
        <fullName evidence="1">Uncharacterized protein</fullName>
    </submittedName>
</protein>
<dbReference type="RefSeq" id="WP_016446949.1">
    <property type="nucleotide sequence ID" value="NZ_CP141274.1"/>
</dbReference>
<dbReference type="EMBL" id="FNPE01000020">
    <property type="protein sequence ID" value="SDZ37224.1"/>
    <property type="molecule type" value="Genomic_DNA"/>
</dbReference>
<dbReference type="GeneID" id="94692571"/>
<name>A0A1H3SH19_9BURK</name>
<evidence type="ECO:0000313" key="2">
    <source>
        <dbReference type="Proteomes" id="UP000183417"/>
    </source>
</evidence>
<proteinExistence type="predicted"/>
<dbReference type="Proteomes" id="UP000183417">
    <property type="component" value="Unassembled WGS sequence"/>
</dbReference>
<organism evidence="1 2">
    <name type="scientific">Delftia lacustris</name>
    <dbReference type="NCBI Taxonomy" id="558537"/>
    <lineage>
        <taxon>Bacteria</taxon>
        <taxon>Pseudomonadati</taxon>
        <taxon>Pseudomonadota</taxon>
        <taxon>Betaproteobacteria</taxon>
        <taxon>Burkholderiales</taxon>
        <taxon>Comamonadaceae</taxon>
        <taxon>Delftia</taxon>
    </lineage>
</organism>
<gene>
    <name evidence="1" type="ORF">SAMN05421547_12047</name>
</gene>
<dbReference type="AlphaFoldDB" id="A0A1H3SH19"/>
<reference evidence="1 2" key="1">
    <citation type="submission" date="2016-10" db="EMBL/GenBank/DDBJ databases">
        <authorList>
            <person name="de Groot N.N."/>
        </authorList>
    </citation>
    <scope>NUCLEOTIDE SEQUENCE [LARGE SCALE GENOMIC DNA]</scope>
    <source>
        <strain evidence="1 2">LMG 24775</strain>
    </source>
</reference>
<sequence>MKINNIVGKTISSAESARAALNAQGEAYAYLEAVRTGTVENLLQRAARNIQEAQGCSAAKAFEIVGQRGVYIEELSRGDSTFHAARKQLQAGDDDAVIAQPA</sequence>